<dbReference type="WBParaSite" id="ES5_v2.g25837.t1">
    <property type="protein sequence ID" value="ES5_v2.g25837.t1"/>
    <property type="gene ID" value="ES5_v2.g25837"/>
</dbReference>
<protein>
    <submittedName>
        <fullName evidence="2">Uncharacterized protein</fullName>
    </submittedName>
</protein>
<sequence>MFMQSERQATAPPECVPEYPELDEDDKNPLGPAFTISEVYEALKKCSNCAPGPDSITYATIKKFNPTGAILTAVFNAVKRLKQIPQARNTSQTILIFKKGDLAVSKIGDHLLSQTLSANFILQQLQKEFDVGQSETKSSPNLKKVLCHSKDALNMPLKFNLLSNMQKETEKKQLLPGWTSTMPLEIFHTNHSSKHMKWQAFLLNQSMK</sequence>
<proteinExistence type="predicted"/>
<organism evidence="1 2">
    <name type="scientific">Panagrolaimus sp. ES5</name>
    <dbReference type="NCBI Taxonomy" id="591445"/>
    <lineage>
        <taxon>Eukaryota</taxon>
        <taxon>Metazoa</taxon>
        <taxon>Ecdysozoa</taxon>
        <taxon>Nematoda</taxon>
        <taxon>Chromadorea</taxon>
        <taxon>Rhabditida</taxon>
        <taxon>Tylenchina</taxon>
        <taxon>Panagrolaimomorpha</taxon>
        <taxon>Panagrolaimoidea</taxon>
        <taxon>Panagrolaimidae</taxon>
        <taxon>Panagrolaimus</taxon>
    </lineage>
</organism>
<evidence type="ECO:0000313" key="2">
    <source>
        <dbReference type="WBParaSite" id="ES5_v2.g25837.t1"/>
    </source>
</evidence>
<reference evidence="2" key="1">
    <citation type="submission" date="2022-11" db="UniProtKB">
        <authorList>
            <consortium name="WormBaseParasite"/>
        </authorList>
    </citation>
    <scope>IDENTIFICATION</scope>
</reference>
<evidence type="ECO:0000313" key="1">
    <source>
        <dbReference type="Proteomes" id="UP000887579"/>
    </source>
</evidence>
<name>A0AC34G7Z5_9BILA</name>
<accession>A0AC34G7Z5</accession>
<dbReference type="Proteomes" id="UP000887579">
    <property type="component" value="Unplaced"/>
</dbReference>